<dbReference type="GO" id="GO:0032222">
    <property type="term" value="P:regulation of synaptic transmission, cholinergic"/>
    <property type="evidence" value="ECO:0007669"/>
    <property type="project" value="InterPro"/>
</dbReference>
<keyword evidence="5" id="KW-1133">Transmembrane helix</keyword>
<evidence type="ECO:0000256" key="2">
    <source>
        <dbReference type="ARBA" id="ARBA00022622"/>
    </source>
</evidence>
<dbReference type="GO" id="GO:0030431">
    <property type="term" value="P:sleep"/>
    <property type="evidence" value="ECO:0007669"/>
    <property type="project" value="InterPro"/>
</dbReference>
<accession>A0A1B0FYA4</accession>
<dbReference type="Pfam" id="PF17064">
    <property type="entry name" value="QVR"/>
    <property type="match status" value="1"/>
</dbReference>
<dbReference type="GO" id="GO:0098552">
    <property type="term" value="C:side of membrane"/>
    <property type="evidence" value="ECO:0007669"/>
    <property type="project" value="UniProtKB-KW"/>
</dbReference>
<keyword evidence="2" id="KW-0336">GPI-anchor</keyword>
<evidence type="ECO:0000313" key="9">
    <source>
        <dbReference type="EnsemblMetazoa" id="PPAI006244-PA"/>
    </source>
</evidence>
<keyword evidence="7" id="KW-0325">Glycoprotein</keyword>
<evidence type="ECO:0000313" key="10">
    <source>
        <dbReference type="Proteomes" id="UP000092462"/>
    </source>
</evidence>
<dbReference type="InterPro" id="IPR050975">
    <property type="entry name" value="Sleep_regulator"/>
</dbReference>
<evidence type="ECO:0000256" key="4">
    <source>
        <dbReference type="ARBA" id="ARBA00022729"/>
    </source>
</evidence>
<dbReference type="EnsemblMetazoa" id="PPAI006244-RA">
    <property type="protein sequence ID" value="PPAI006244-PA"/>
    <property type="gene ID" value="PPAI006244"/>
</dbReference>
<evidence type="ECO:0000256" key="5">
    <source>
        <dbReference type="ARBA" id="ARBA00022989"/>
    </source>
</evidence>
<proteinExistence type="predicted"/>
<dbReference type="EMBL" id="AJVK01000901">
    <property type="status" value="NOT_ANNOTATED_CDS"/>
    <property type="molecule type" value="Genomic_DNA"/>
</dbReference>
<dbReference type="VEuPathDB" id="VectorBase:PPAPM1_000566"/>
<evidence type="ECO:0000256" key="3">
    <source>
        <dbReference type="ARBA" id="ARBA00022692"/>
    </source>
</evidence>
<evidence type="ECO:0000256" key="6">
    <source>
        <dbReference type="ARBA" id="ARBA00023136"/>
    </source>
</evidence>
<protein>
    <submittedName>
        <fullName evidence="9">Protein quiver</fullName>
    </submittedName>
</protein>
<dbReference type="PANTHER" id="PTHR33562">
    <property type="entry name" value="ATILLA, ISOFORM B-RELATED-RELATED"/>
    <property type="match status" value="1"/>
</dbReference>
<dbReference type="Proteomes" id="UP000092462">
    <property type="component" value="Unassembled WGS sequence"/>
</dbReference>
<keyword evidence="6" id="KW-0472">Membrane</keyword>
<keyword evidence="4" id="KW-0732">Signal</keyword>
<name>A0A1B0FYA4_PHLPP</name>
<dbReference type="InterPro" id="IPR031424">
    <property type="entry name" value="QVR-like"/>
</dbReference>
<reference evidence="9" key="1">
    <citation type="submission" date="2022-08" db="UniProtKB">
        <authorList>
            <consortium name="EnsemblMetazoa"/>
        </authorList>
    </citation>
    <scope>IDENTIFICATION</scope>
    <source>
        <strain evidence="9">Israel</strain>
    </source>
</reference>
<organism evidence="9 10">
    <name type="scientific">Phlebotomus papatasi</name>
    <name type="common">Sandfly</name>
    <dbReference type="NCBI Taxonomy" id="29031"/>
    <lineage>
        <taxon>Eukaryota</taxon>
        <taxon>Metazoa</taxon>
        <taxon>Ecdysozoa</taxon>
        <taxon>Arthropoda</taxon>
        <taxon>Hexapoda</taxon>
        <taxon>Insecta</taxon>
        <taxon>Pterygota</taxon>
        <taxon>Neoptera</taxon>
        <taxon>Endopterygota</taxon>
        <taxon>Diptera</taxon>
        <taxon>Nematocera</taxon>
        <taxon>Psychodoidea</taxon>
        <taxon>Psychodidae</taxon>
        <taxon>Phlebotomus</taxon>
        <taxon>Phlebotomus</taxon>
    </lineage>
</organism>
<keyword evidence="8" id="KW-0449">Lipoprotein</keyword>
<sequence>MAKILLVTVLLIFCVVQVTSTICYNCDSQTSESCRDPPNTNIIPYFECGTNTKCGKVIAHGNGRSVLLRACAYNYETCSEIAQIPGITIEHCSFCYTDLCNSSVKLSGGFFAILPVIVSIFVLNRS</sequence>
<keyword evidence="3" id="KW-0812">Transmembrane</keyword>
<comment type="subcellular location">
    <subcellularLocation>
        <location evidence="1">Membrane</location>
        <topology evidence="1">Lipid-anchor</topology>
        <topology evidence="1">GPI-anchor</topology>
    </subcellularLocation>
</comment>
<evidence type="ECO:0000256" key="7">
    <source>
        <dbReference type="ARBA" id="ARBA00023180"/>
    </source>
</evidence>
<dbReference type="AlphaFoldDB" id="A0A1B0FYA4"/>
<evidence type="ECO:0000256" key="8">
    <source>
        <dbReference type="ARBA" id="ARBA00023288"/>
    </source>
</evidence>
<keyword evidence="10" id="KW-1185">Reference proteome</keyword>
<dbReference type="VEuPathDB" id="VectorBase:PPAI006244"/>
<evidence type="ECO:0000256" key="1">
    <source>
        <dbReference type="ARBA" id="ARBA00004589"/>
    </source>
</evidence>